<evidence type="ECO:0000313" key="3">
    <source>
        <dbReference type="Proteomes" id="UP000276133"/>
    </source>
</evidence>
<protein>
    <submittedName>
        <fullName evidence="2">Uncharacterized protein</fullName>
    </submittedName>
</protein>
<feature type="region of interest" description="Disordered" evidence="1">
    <location>
        <begin position="40"/>
        <end position="60"/>
    </location>
</feature>
<evidence type="ECO:0000256" key="1">
    <source>
        <dbReference type="SAM" id="MobiDB-lite"/>
    </source>
</evidence>
<dbReference type="Proteomes" id="UP000276133">
    <property type="component" value="Unassembled WGS sequence"/>
</dbReference>
<sequence length="60" mass="7039">MAWGEKRFFKFSKCNKRISVLLHRTDFGVTLYIEDAHGDEENSIPTKTKDRPLMTLSKNH</sequence>
<dbReference type="EMBL" id="REGN01003160">
    <property type="protein sequence ID" value="RNA24181.1"/>
    <property type="molecule type" value="Genomic_DNA"/>
</dbReference>
<name>A0A3M7RKW8_BRAPC</name>
<organism evidence="2 3">
    <name type="scientific">Brachionus plicatilis</name>
    <name type="common">Marine rotifer</name>
    <name type="synonym">Brachionus muelleri</name>
    <dbReference type="NCBI Taxonomy" id="10195"/>
    <lineage>
        <taxon>Eukaryota</taxon>
        <taxon>Metazoa</taxon>
        <taxon>Spiralia</taxon>
        <taxon>Gnathifera</taxon>
        <taxon>Rotifera</taxon>
        <taxon>Eurotatoria</taxon>
        <taxon>Monogononta</taxon>
        <taxon>Pseudotrocha</taxon>
        <taxon>Ploima</taxon>
        <taxon>Brachionidae</taxon>
        <taxon>Brachionus</taxon>
    </lineage>
</organism>
<comment type="caution">
    <text evidence="2">The sequence shown here is derived from an EMBL/GenBank/DDBJ whole genome shotgun (WGS) entry which is preliminary data.</text>
</comment>
<reference evidence="2 3" key="1">
    <citation type="journal article" date="2018" name="Sci. Rep.">
        <title>Genomic signatures of local adaptation to the degree of environmental predictability in rotifers.</title>
        <authorList>
            <person name="Franch-Gras L."/>
            <person name="Hahn C."/>
            <person name="Garcia-Roger E.M."/>
            <person name="Carmona M.J."/>
            <person name="Serra M."/>
            <person name="Gomez A."/>
        </authorList>
    </citation>
    <scope>NUCLEOTIDE SEQUENCE [LARGE SCALE GENOMIC DNA]</scope>
    <source>
        <strain evidence="2">HYR1</strain>
    </source>
</reference>
<gene>
    <name evidence="2" type="ORF">BpHYR1_006756</name>
</gene>
<evidence type="ECO:0000313" key="2">
    <source>
        <dbReference type="EMBL" id="RNA24181.1"/>
    </source>
</evidence>
<proteinExistence type="predicted"/>
<dbReference type="AlphaFoldDB" id="A0A3M7RKW8"/>
<keyword evidence="3" id="KW-1185">Reference proteome</keyword>
<accession>A0A3M7RKW8</accession>